<evidence type="ECO:0000313" key="2">
    <source>
        <dbReference type="Proteomes" id="UP001500192"/>
    </source>
</evidence>
<accession>A0ABP8VHK5</accession>
<proteinExistence type="predicted"/>
<sequence>MGPGRWRDRRGGRLMGRVRTARRPVPITDAEYLELCECRCPRLPGTHLAGHCGSGLEPSATAEEARDE</sequence>
<reference evidence="2" key="1">
    <citation type="journal article" date="2019" name="Int. J. Syst. Evol. Microbiol.">
        <title>The Global Catalogue of Microorganisms (GCM) 10K type strain sequencing project: providing services to taxonomists for standard genome sequencing and annotation.</title>
        <authorList>
            <consortium name="The Broad Institute Genomics Platform"/>
            <consortium name="The Broad Institute Genome Sequencing Center for Infectious Disease"/>
            <person name="Wu L."/>
            <person name="Ma J."/>
        </authorList>
    </citation>
    <scope>NUCLEOTIDE SEQUENCE [LARGE SCALE GENOMIC DNA]</scope>
    <source>
        <strain evidence="2">JCM 18054</strain>
    </source>
</reference>
<dbReference type="Proteomes" id="UP001500192">
    <property type="component" value="Unassembled WGS sequence"/>
</dbReference>
<name>A0ABP8VHK5_9PSEU</name>
<comment type="caution">
    <text evidence="1">The sequence shown here is derived from an EMBL/GenBank/DDBJ whole genome shotgun (WGS) entry which is preliminary data.</text>
</comment>
<gene>
    <name evidence="1" type="ORF">GCM10023214_65300</name>
</gene>
<evidence type="ECO:0000313" key="1">
    <source>
        <dbReference type="EMBL" id="GAA4663532.1"/>
    </source>
</evidence>
<organism evidence="1 2">
    <name type="scientific">Amycolatopsis dongchuanensis</name>
    <dbReference type="NCBI Taxonomy" id="1070866"/>
    <lineage>
        <taxon>Bacteria</taxon>
        <taxon>Bacillati</taxon>
        <taxon>Actinomycetota</taxon>
        <taxon>Actinomycetes</taxon>
        <taxon>Pseudonocardiales</taxon>
        <taxon>Pseudonocardiaceae</taxon>
        <taxon>Amycolatopsis</taxon>
    </lineage>
</organism>
<dbReference type="EMBL" id="BAABIB010000132">
    <property type="protein sequence ID" value="GAA4663532.1"/>
    <property type="molecule type" value="Genomic_DNA"/>
</dbReference>
<keyword evidence="2" id="KW-1185">Reference proteome</keyword>
<protein>
    <submittedName>
        <fullName evidence="1">Uncharacterized protein</fullName>
    </submittedName>
</protein>